<dbReference type="OrthoDB" id="3031692at2759"/>
<feature type="domain" description="DUF6593" evidence="2">
    <location>
        <begin position="19"/>
        <end position="194"/>
    </location>
</feature>
<feature type="compositionally biased region" description="Polar residues" evidence="1">
    <location>
        <begin position="51"/>
        <end position="62"/>
    </location>
</feature>
<sequence length="195" mass="22686">MSMRLYQTDRAILNDTYYDYLGRKVYKVHTPFHFPSRTTTITKFLSPDVNNESPTIHGSSTRNVDEGTDNKSRDGLTVTPKPFVYLAQINWRVRRRNTLRFGDGKEVAAVKFLRKNKCQERAFTASDGVEYRWVLSLNSYKLFINTSPATPIAKFHHWKSGVLNPNHVWAHLEIYPAGQHITDEIFLTFIYIEQI</sequence>
<dbReference type="AlphaFoldDB" id="A0A4S8LM07"/>
<keyword evidence="4" id="KW-1185">Reference proteome</keyword>
<gene>
    <name evidence="3" type="ORF">K435DRAFT_802327</name>
</gene>
<evidence type="ECO:0000256" key="1">
    <source>
        <dbReference type="SAM" id="MobiDB-lite"/>
    </source>
</evidence>
<feature type="region of interest" description="Disordered" evidence="1">
    <location>
        <begin position="51"/>
        <end position="76"/>
    </location>
</feature>
<dbReference type="InterPro" id="IPR046528">
    <property type="entry name" value="DUF6593"/>
</dbReference>
<dbReference type="EMBL" id="ML179350">
    <property type="protein sequence ID" value="THU89983.1"/>
    <property type="molecule type" value="Genomic_DNA"/>
</dbReference>
<proteinExistence type="predicted"/>
<reference evidence="3 4" key="1">
    <citation type="journal article" date="2019" name="Nat. Ecol. Evol.">
        <title>Megaphylogeny resolves global patterns of mushroom evolution.</title>
        <authorList>
            <person name="Varga T."/>
            <person name="Krizsan K."/>
            <person name="Foldi C."/>
            <person name="Dima B."/>
            <person name="Sanchez-Garcia M."/>
            <person name="Sanchez-Ramirez S."/>
            <person name="Szollosi G.J."/>
            <person name="Szarkandi J.G."/>
            <person name="Papp V."/>
            <person name="Albert L."/>
            <person name="Andreopoulos W."/>
            <person name="Angelini C."/>
            <person name="Antonin V."/>
            <person name="Barry K.W."/>
            <person name="Bougher N.L."/>
            <person name="Buchanan P."/>
            <person name="Buyck B."/>
            <person name="Bense V."/>
            <person name="Catcheside P."/>
            <person name="Chovatia M."/>
            <person name="Cooper J."/>
            <person name="Damon W."/>
            <person name="Desjardin D."/>
            <person name="Finy P."/>
            <person name="Geml J."/>
            <person name="Haridas S."/>
            <person name="Hughes K."/>
            <person name="Justo A."/>
            <person name="Karasinski D."/>
            <person name="Kautmanova I."/>
            <person name="Kiss B."/>
            <person name="Kocsube S."/>
            <person name="Kotiranta H."/>
            <person name="LaButti K.M."/>
            <person name="Lechner B.E."/>
            <person name="Liimatainen K."/>
            <person name="Lipzen A."/>
            <person name="Lukacs Z."/>
            <person name="Mihaltcheva S."/>
            <person name="Morgado L.N."/>
            <person name="Niskanen T."/>
            <person name="Noordeloos M.E."/>
            <person name="Ohm R.A."/>
            <person name="Ortiz-Santana B."/>
            <person name="Ovrebo C."/>
            <person name="Racz N."/>
            <person name="Riley R."/>
            <person name="Savchenko A."/>
            <person name="Shiryaev A."/>
            <person name="Soop K."/>
            <person name="Spirin V."/>
            <person name="Szebenyi C."/>
            <person name="Tomsovsky M."/>
            <person name="Tulloss R.E."/>
            <person name="Uehling J."/>
            <person name="Grigoriev I.V."/>
            <person name="Vagvolgyi C."/>
            <person name="Papp T."/>
            <person name="Martin F.M."/>
            <person name="Miettinen O."/>
            <person name="Hibbett D.S."/>
            <person name="Nagy L.G."/>
        </authorList>
    </citation>
    <scope>NUCLEOTIDE SEQUENCE [LARGE SCALE GENOMIC DNA]</scope>
    <source>
        <strain evidence="3 4">CBS 962.96</strain>
    </source>
</reference>
<protein>
    <recommendedName>
        <fullName evidence="2">DUF6593 domain-containing protein</fullName>
    </recommendedName>
</protein>
<evidence type="ECO:0000313" key="4">
    <source>
        <dbReference type="Proteomes" id="UP000297245"/>
    </source>
</evidence>
<accession>A0A4S8LM07</accession>
<dbReference type="Pfam" id="PF20236">
    <property type="entry name" value="DUF6593"/>
    <property type="match status" value="1"/>
</dbReference>
<evidence type="ECO:0000259" key="2">
    <source>
        <dbReference type="Pfam" id="PF20236"/>
    </source>
</evidence>
<dbReference type="Proteomes" id="UP000297245">
    <property type="component" value="Unassembled WGS sequence"/>
</dbReference>
<evidence type="ECO:0000313" key="3">
    <source>
        <dbReference type="EMBL" id="THU89983.1"/>
    </source>
</evidence>
<organism evidence="3 4">
    <name type="scientific">Dendrothele bispora (strain CBS 962.96)</name>
    <dbReference type="NCBI Taxonomy" id="1314807"/>
    <lineage>
        <taxon>Eukaryota</taxon>
        <taxon>Fungi</taxon>
        <taxon>Dikarya</taxon>
        <taxon>Basidiomycota</taxon>
        <taxon>Agaricomycotina</taxon>
        <taxon>Agaricomycetes</taxon>
        <taxon>Agaricomycetidae</taxon>
        <taxon>Agaricales</taxon>
        <taxon>Agaricales incertae sedis</taxon>
        <taxon>Dendrothele</taxon>
    </lineage>
</organism>
<name>A0A4S8LM07_DENBC</name>
<feature type="compositionally biased region" description="Basic and acidic residues" evidence="1">
    <location>
        <begin position="63"/>
        <end position="74"/>
    </location>
</feature>